<protein>
    <submittedName>
        <fullName evidence="1">BnaCnng68150D protein</fullName>
    </submittedName>
</protein>
<dbReference type="EMBL" id="LK041942">
    <property type="protein sequence ID" value="CDY70388.1"/>
    <property type="molecule type" value="Genomic_DNA"/>
</dbReference>
<proteinExistence type="predicted"/>
<name>A0A078JS28_BRANA</name>
<dbReference type="PaxDb" id="3708-A0A078JS28"/>
<dbReference type="STRING" id="3708.A0A078JS28"/>
<sequence>MKKIHTLTNIFLSFKIWKNRGSSFNQQEDELLCRVYLEISQDPIVSNNQALKQLMCTILYAVRNLKSCVIQVENMHLSGASEHDIMEKAKKLLVQDPKLKKVSNLIMCGF</sequence>
<dbReference type="Gramene" id="CDY70388">
    <property type="protein sequence ID" value="CDY70388"/>
    <property type="gene ID" value="GSBRNA2T00098465001"/>
</dbReference>
<gene>
    <name evidence="1" type="primary">BnaCnng68150D</name>
    <name evidence="1" type="ORF">GSBRNA2T00098465001</name>
</gene>
<evidence type="ECO:0000313" key="1">
    <source>
        <dbReference type="EMBL" id="CDY70388.1"/>
    </source>
</evidence>
<accession>A0A078JS28</accession>
<reference evidence="1" key="2">
    <citation type="submission" date="2014-06" db="EMBL/GenBank/DDBJ databases">
        <authorList>
            <person name="Genoscope - CEA"/>
        </authorList>
    </citation>
    <scope>NUCLEOTIDE SEQUENCE</scope>
</reference>
<dbReference type="AlphaFoldDB" id="A0A078JS28"/>
<reference evidence="1" key="1">
    <citation type="journal article" date="2014" name="Science">
        <title>Plant genetics. Early allopolyploid evolution in the post-Neolithic Brassica napus oilseed genome.</title>
        <authorList>
            <person name="Chalhoub B."/>
            <person name="Denoeud F."/>
            <person name="Liu S."/>
            <person name="Parkin I.A."/>
            <person name="Tang H."/>
            <person name="Wang X."/>
            <person name="Chiquet J."/>
            <person name="Belcram H."/>
            <person name="Tong C."/>
            <person name="Samans B."/>
            <person name="Correa M."/>
            <person name="Da Silva C."/>
            <person name="Just J."/>
            <person name="Falentin C."/>
            <person name="Koh C.S."/>
            <person name="Le Clainche I."/>
            <person name="Bernard M."/>
            <person name="Bento P."/>
            <person name="Noel B."/>
            <person name="Labadie K."/>
            <person name="Alberti A."/>
            <person name="Charles M."/>
            <person name="Arnaud D."/>
            <person name="Guo H."/>
            <person name="Daviaud C."/>
            <person name="Alamery S."/>
            <person name="Jabbari K."/>
            <person name="Zhao M."/>
            <person name="Edger P.P."/>
            <person name="Chelaifa H."/>
            <person name="Tack D."/>
            <person name="Lassalle G."/>
            <person name="Mestiri I."/>
            <person name="Schnel N."/>
            <person name="Le Paslier M.C."/>
            <person name="Fan G."/>
            <person name="Renault V."/>
            <person name="Bayer P.E."/>
            <person name="Golicz A.A."/>
            <person name="Manoli S."/>
            <person name="Lee T.H."/>
            <person name="Thi V.H."/>
            <person name="Chalabi S."/>
            <person name="Hu Q."/>
            <person name="Fan C."/>
            <person name="Tollenaere R."/>
            <person name="Lu Y."/>
            <person name="Battail C."/>
            <person name="Shen J."/>
            <person name="Sidebottom C.H."/>
            <person name="Wang X."/>
            <person name="Canaguier A."/>
            <person name="Chauveau A."/>
            <person name="Berard A."/>
            <person name="Deniot G."/>
            <person name="Guan M."/>
            <person name="Liu Z."/>
            <person name="Sun F."/>
            <person name="Lim Y.P."/>
            <person name="Lyons E."/>
            <person name="Town C.D."/>
            <person name="Bancroft I."/>
            <person name="Wang X."/>
            <person name="Meng J."/>
            <person name="Ma J."/>
            <person name="Pires J.C."/>
            <person name="King G.J."/>
            <person name="Brunel D."/>
            <person name="Delourme R."/>
            <person name="Renard M."/>
            <person name="Aury J.M."/>
            <person name="Adams K.L."/>
            <person name="Batley J."/>
            <person name="Snowdon R.J."/>
            <person name="Tost J."/>
            <person name="Edwards D."/>
            <person name="Zhou Y."/>
            <person name="Hua W."/>
            <person name="Sharpe A.G."/>
            <person name="Paterson A.H."/>
            <person name="Guan C."/>
            <person name="Wincker P."/>
        </authorList>
    </citation>
    <scope>NUCLEOTIDE SEQUENCE [LARGE SCALE GENOMIC DNA]</scope>
</reference>
<organism evidence="1">
    <name type="scientific">Brassica napus</name>
    <name type="common">Rape</name>
    <dbReference type="NCBI Taxonomy" id="3708"/>
    <lineage>
        <taxon>Eukaryota</taxon>
        <taxon>Viridiplantae</taxon>
        <taxon>Streptophyta</taxon>
        <taxon>Embryophyta</taxon>
        <taxon>Tracheophyta</taxon>
        <taxon>Spermatophyta</taxon>
        <taxon>Magnoliopsida</taxon>
        <taxon>eudicotyledons</taxon>
        <taxon>Gunneridae</taxon>
        <taxon>Pentapetalae</taxon>
        <taxon>rosids</taxon>
        <taxon>malvids</taxon>
        <taxon>Brassicales</taxon>
        <taxon>Brassicaceae</taxon>
        <taxon>Brassiceae</taxon>
        <taxon>Brassica</taxon>
    </lineage>
</organism>